<dbReference type="Pfam" id="PF01165">
    <property type="entry name" value="Ribosomal_S21"/>
    <property type="match status" value="1"/>
</dbReference>
<evidence type="ECO:0000256" key="2">
    <source>
        <dbReference type="ARBA" id="ARBA00022980"/>
    </source>
</evidence>
<reference evidence="5" key="1">
    <citation type="submission" date="2018-05" db="EMBL/GenBank/DDBJ databases">
        <authorList>
            <person name="Lanie J.A."/>
            <person name="Ng W.-L."/>
            <person name="Kazmierczak K.M."/>
            <person name="Andrzejewski T.M."/>
            <person name="Davidsen T.M."/>
            <person name="Wayne K.J."/>
            <person name="Tettelin H."/>
            <person name="Glass J.I."/>
            <person name="Rusch D."/>
            <person name="Podicherti R."/>
            <person name="Tsui H.-C.T."/>
            <person name="Winkler M.E."/>
        </authorList>
    </citation>
    <scope>NUCLEOTIDE SEQUENCE</scope>
</reference>
<evidence type="ECO:0008006" key="6">
    <source>
        <dbReference type="Google" id="ProtNLM"/>
    </source>
</evidence>
<evidence type="ECO:0000313" key="5">
    <source>
        <dbReference type="EMBL" id="SVD13509.1"/>
    </source>
</evidence>
<dbReference type="NCBIfam" id="TIGR00030">
    <property type="entry name" value="S21p"/>
    <property type="match status" value="1"/>
</dbReference>
<dbReference type="InterPro" id="IPR038380">
    <property type="entry name" value="Ribosomal_bS21_sf"/>
</dbReference>
<sequence>MAYVSLNEGETPESLVNRFRSSVQRSGILRELKNRRYFKTKSQKVREAAQRAARRARRRNRTQT</sequence>
<proteinExistence type="inferred from homology"/>
<dbReference type="Gene3D" id="1.20.5.1150">
    <property type="entry name" value="Ribosomal protein S8"/>
    <property type="match status" value="1"/>
</dbReference>
<evidence type="ECO:0000256" key="3">
    <source>
        <dbReference type="ARBA" id="ARBA00023274"/>
    </source>
</evidence>
<dbReference type="AlphaFoldDB" id="A0A382SUC9"/>
<dbReference type="GO" id="GO:0005840">
    <property type="term" value="C:ribosome"/>
    <property type="evidence" value="ECO:0007669"/>
    <property type="project" value="UniProtKB-KW"/>
</dbReference>
<evidence type="ECO:0000256" key="4">
    <source>
        <dbReference type="SAM" id="MobiDB-lite"/>
    </source>
</evidence>
<dbReference type="GO" id="GO:1990904">
    <property type="term" value="C:ribonucleoprotein complex"/>
    <property type="evidence" value="ECO:0007669"/>
    <property type="project" value="UniProtKB-KW"/>
</dbReference>
<accession>A0A382SUC9</accession>
<dbReference type="EMBL" id="UINC01131666">
    <property type="protein sequence ID" value="SVD13509.1"/>
    <property type="molecule type" value="Genomic_DNA"/>
</dbReference>
<feature type="region of interest" description="Disordered" evidence="4">
    <location>
        <begin position="39"/>
        <end position="64"/>
    </location>
</feature>
<dbReference type="InterPro" id="IPR001911">
    <property type="entry name" value="Ribosomal_bS21"/>
</dbReference>
<feature type="compositionally biased region" description="Basic residues" evidence="4">
    <location>
        <begin position="52"/>
        <end position="64"/>
    </location>
</feature>
<gene>
    <name evidence="5" type="ORF">METZ01_LOCUS366363</name>
</gene>
<keyword evidence="2" id="KW-0689">Ribosomal protein</keyword>
<protein>
    <recommendedName>
        <fullName evidence="6">30S ribosomal protein S21</fullName>
    </recommendedName>
</protein>
<dbReference type="GO" id="GO:0006412">
    <property type="term" value="P:translation"/>
    <property type="evidence" value="ECO:0007669"/>
    <property type="project" value="InterPro"/>
</dbReference>
<evidence type="ECO:0000256" key="1">
    <source>
        <dbReference type="ARBA" id="ARBA00006640"/>
    </source>
</evidence>
<comment type="similarity">
    <text evidence="1">Belongs to the bacterial ribosomal protein bS21 family.</text>
</comment>
<dbReference type="HAMAP" id="MF_00358">
    <property type="entry name" value="Ribosomal_bS21"/>
    <property type="match status" value="1"/>
</dbReference>
<dbReference type="GO" id="GO:0003735">
    <property type="term" value="F:structural constituent of ribosome"/>
    <property type="evidence" value="ECO:0007669"/>
    <property type="project" value="InterPro"/>
</dbReference>
<keyword evidence="3" id="KW-0687">Ribonucleoprotein</keyword>
<organism evidence="5">
    <name type="scientific">marine metagenome</name>
    <dbReference type="NCBI Taxonomy" id="408172"/>
    <lineage>
        <taxon>unclassified sequences</taxon>
        <taxon>metagenomes</taxon>
        <taxon>ecological metagenomes</taxon>
    </lineage>
</organism>
<name>A0A382SUC9_9ZZZZ</name>